<evidence type="ECO:0000259" key="4">
    <source>
        <dbReference type="SMART" id="SM00479"/>
    </source>
</evidence>
<keyword evidence="2" id="KW-0378">Hydrolase</keyword>
<protein>
    <submittedName>
        <fullName evidence="5">DNA polymerase III epsilon subunit (EC)</fullName>
        <ecNumber evidence="5">2.7.7.7</ecNumber>
    </submittedName>
</protein>
<name>A0A6S6SV43_9GAMM</name>
<keyword evidence="1" id="KW-0540">Nuclease</keyword>
<accession>A0A6S6SV43</accession>
<keyword evidence="3" id="KW-0269">Exonuclease</keyword>
<dbReference type="CDD" id="cd06127">
    <property type="entry name" value="DEDDh"/>
    <property type="match status" value="1"/>
</dbReference>
<dbReference type="SUPFAM" id="SSF53098">
    <property type="entry name" value="Ribonuclease H-like"/>
    <property type="match status" value="1"/>
</dbReference>
<evidence type="ECO:0000256" key="3">
    <source>
        <dbReference type="ARBA" id="ARBA00022839"/>
    </source>
</evidence>
<gene>
    <name evidence="5" type="ORF">HELGO_WM32347</name>
</gene>
<feature type="domain" description="Exonuclease" evidence="4">
    <location>
        <begin position="43"/>
        <end position="217"/>
    </location>
</feature>
<dbReference type="InterPro" id="IPR036397">
    <property type="entry name" value="RNaseH_sf"/>
</dbReference>
<dbReference type="Pfam" id="PF00929">
    <property type="entry name" value="RNase_T"/>
    <property type="match status" value="1"/>
</dbReference>
<dbReference type="EMBL" id="CACVAT010000142">
    <property type="protein sequence ID" value="CAA6809984.1"/>
    <property type="molecule type" value="Genomic_DNA"/>
</dbReference>
<evidence type="ECO:0000256" key="2">
    <source>
        <dbReference type="ARBA" id="ARBA00022801"/>
    </source>
</evidence>
<dbReference type="GO" id="GO:0005829">
    <property type="term" value="C:cytosol"/>
    <property type="evidence" value="ECO:0007669"/>
    <property type="project" value="TreeGrafter"/>
</dbReference>
<dbReference type="SMART" id="SM00479">
    <property type="entry name" value="EXOIII"/>
    <property type="match status" value="1"/>
</dbReference>
<dbReference type="PANTHER" id="PTHR30231:SF4">
    <property type="entry name" value="PROTEIN NEN2"/>
    <property type="match status" value="1"/>
</dbReference>
<dbReference type="PANTHER" id="PTHR30231">
    <property type="entry name" value="DNA POLYMERASE III SUBUNIT EPSILON"/>
    <property type="match status" value="1"/>
</dbReference>
<dbReference type="InterPro" id="IPR012337">
    <property type="entry name" value="RNaseH-like_sf"/>
</dbReference>
<dbReference type="GO" id="GO:0003887">
    <property type="term" value="F:DNA-directed DNA polymerase activity"/>
    <property type="evidence" value="ECO:0007669"/>
    <property type="project" value="UniProtKB-EC"/>
</dbReference>
<organism evidence="5">
    <name type="scientific">uncultured Thiotrichaceae bacterium</name>
    <dbReference type="NCBI Taxonomy" id="298394"/>
    <lineage>
        <taxon>Bacteria</taxon>
        <taxon>Pseudomonadati</taxon>
        <taxon>Pseudomonadota</taxon>
        <taxon>Gammaproteobacteria</taxon>
        <taxon>Thiotrichales</taxon>
        <taxon>Thiotrichaceae</taxon>
        <taxon>environmental samples</taxon>
    </lineage>
</organism>
<dbReference type="GO" id="GO:0003676">
    <property type="term" value="F:nucleic acid binding"/>
    <property type="evidence" value="ECO:0007669"/>
    <property type="project" value="InterPro"/>
</dbReference>
<dbReference type="EC" id="2.7.7.7" evidence="5"/>
<sequence>MFARWRPIHKQQGALLSRVAHPSAKKYLETPLPDKNHALNDVEFLALDFETTGLDSRSEAILSMGYTRLKGMRLHMRECTHRLIRVNIPLPRESVVIHQITDDRMNTGMPMHDALHELVEVMAGKVLLVHYANIERTFLQAAMKRVYGHALPFLMVDTLALEKRRLDRLQQPIHSNQLRLANLREQYHLPRYGAHDALEDAIATAELFMAELSELGGRNPKLKLGDVLC</sequence>
<evidence type="ECO:0000256" key="1">
    <source>
        <dbReference type="ARBA" id="ARBA00022722"/>
    </source>
</evidence>
<proteinExistence type="predicted"/>
<dbReference type="Gene3D" id="3.30.420.10">
    <property type="entry name" value="Ribonuclease H-like superfamily/Ribonuclease H"/>
    <property type="match status" value="1"/>
</dbReference>
<dbReference type="InterPro" id="IPR013520">
    <property type="entry name" value="Ribonucl_H"/>
</dbReference>
<dbReference type="AlphaFoldDB" id="A0A6S6SV43"/>
<dbReference type="GO" id="GO:0008408">
    <property type="term" value="F:3'-5' exonuclease activity"/>
    <property type="evidence" value="ECO:0007669"/>
    <property type="project" value="TreeGrafter"/>
</dbReference>
<keyword evidence="5" id="KW-0808">Transferase</keyword>
<evidence type="ECO:0000313" key="5">
    <source>
        <dbReference type="EMBL" id="CAA6809984.1"/>
    </source>
</evidence>
<keyword evidence="5" id="KW-0548">Nucleotidyltransferase</keyword>
<reference evidence="5" key="1">
    <citation type="submission" date="2020-01" db="EMBL/GenBank/DDBJ databases">
        <authorList>
            <person name="Meier V. D."/>
            <person name="Meier V D."/>
        </authorList>
    </citation>
    <scope>NUCLEOTIDE SEQUENCE</scope>
    <source>
        <strain evidence="5">HLG_WM_MAG_09</strain>
    </source>
</reference>